<sequence length="93" mass="11356">MYVDDTIFDIIEYENEIDIRKYILKNPIGFYMIWTKKRIMRMQLSELNFDKHTIMENKDSDYYLLSLTTKAGDILERIMHHMNINHNHNKCLI</sequence>
<dbReference type="GeneID" id="30149943"/>
<evidence type="ECO:0000313" key="1">
    <source>
        <dbReference type="EMBL" id="ODQ76886.1"/>
    </source>
</evidence>
<name>A0A1E3QGR0_9ASCO</name>
<proteinExistence type="predicted"/>
<dbReference type="EMBL" id="KV454463">
    <property type="protein sequence ID" value="ODQ76886.1"/>
    <property type="molecule type" value="Genomic_DNA"/>
</dbReference>
<dbReference type="RefSeq" id="XP_018982214.1">
    <property type="nucleotide sequence ID" value="XM_019132090.1"/>
</dbReference>
<organism evidence="1 2">
    <name type="scientific">Babjeviella inositovora NRRL Y-12698</name>
    <dbReference type="NCBI Taxonomy" id="984486"/>
    <lineage>
        <taxon>Eukaryota</taxon>
        <taxon>Fungi</taxon>
        <taxon>Dikarya</taxon>
        <taxon>Ascomycota</taxon>
        <taxon>Saccharomycotina</taxon>
        <taxon>Pichiomycetes</taxon>
        <taxon>Serinales incertae sedis</taxon>
        <taxon>Babjeviella</taxon>
    </lineage>
</organism>
<keyword evidence="2" id="KW-1185">Reference proteome</keyword>
<reference evidence="2" key="1">
    <citation type="submission" date="2016-05" db="EMBL/GenBank/DDBJ databases">
        <title>Comparative genomics of biotechnologically important yeasts.</title>
        <authorList>
            <consortium name="DOE Joint Genome Institute"/>
            <person name="Riley R."/>
            <person name="Haridas S."/>
            <person name="Wolfe K.H."/>
            <person name="Lopes M.R."/>
            <person name="Hittinger C.T."/>
            <person name="Goker M."/>
            <person name="Salamov A."/>
            <person name="Wisecaver J."/>
            <person name="Long T.M."/>
            <person name="Aerts A.L."/>
            <person name="Barry K."/>
            <person name="Choi C."/>
            <person name="Clum A."/>
            <person name="Coughlan A.Y."/>
            <person name="Deshpande S."/>
            <person name="Douglass A.P."/>
            <person name="Hanson S.J."/>
            <person name="Klenk H.-P."/>
            <person name="Labutti K."/>
            <person name="Lapidus A."/>
            <person name="Lindquist E."/>
            <person name="Lipzen A."/>
            <person name="Meier-Kolthoff J.P."/>
            <person name="Ohm R.A."/>
            <person name="Otillar R.P."/>
            <person name="Pangilinan J."/>
            <person name="Peng Y."/>
            <person name="Rokas A."/>
            <person name="Rosa C.A."/>
            <person name="Scheuner C."/>
            <person name="Sibirny A.A."/>
            <person name="Slot J.C."/>
            <person name="Stielow J.B."/>
            <person name="Sun H."/>
            <person name="Kurtzman C.P."/>
            <person name="Blackwell M."/>
            <person name="Grigoriev I.V."/>
            <person name="Jeffries T.W."/>
        </authorList>
    </citation>
    <scope>NUCLEOTIDE SEQUENCE [LARGE SCALE GENOMIC DNA]</scope>
    <source>
        <strain evidence="2">NRRL Y-12698</strain>
    </source>
</reference>
<protein>
    <submittedName>
        <fullName evidence="1">Uncharacterized protein</fullName>
    </submittedName>
</protein>
<gene>
    <name evidence="1" type="ORF">BABINDRAFT_42668</name>
</gene>
<dbReference type="AlphaFoldDB" id="A0A1E3QGR0"/>
<dbReference type="Proteomes" id="UP000094336">
    <property type="component" value="Unassembled WGS sequence"/>
</dbReference>
<accession>A0A1E3QGR0</accession>
<evidence type="ECO:0000313" key="2">
    <source>
        <dbReference type="Proteomes" id="UP000094336"/>
    </source>
</evidence>